<organism evidence="2">
    <name type="scientific">Leclercia adecarboxylata</name>
    <dbReference type="NCBI Taxonomy" id="83655"/>
    <lineage>
        <taxon>Bacteria</taxon>
        <taxon>Pseudomonadati</taxon>
        <taxon>Pseudomonadota</taxon>
        <taxon>Gammaproteobacteria</taxon>
        <taxon>Enterobacterales</taxon>
        <taxon>Enterobacteriaceae</taxon>
        <taxon>Leclercia</taxon>
    </lineage>
</organism>
<evidence type="ECO:0000313" key="2">
    <source>
        <dbReference type="EMBL" id="QBQ66678.1"/>
    </source>
</evidence>
<keyword evidence="2" id="KW-0614">Plasmid</keyword>
<name>A0A482M080_9ENTR</name>
<reference evidence="2" key="1">
    <citation type="submission" date="2018-09" db="EMBL/GenBank/DDBJ databases">
        <authorList>
            <person name="Yuan Q."/>
            <person name="Jiang X."/>
            <person name="Jing Y."/>
            <person name="Cheng Q."/>
            <person name="Zhou D."/>
        </authorList>
    </citation>
    <scope>NUCLEOTIDE SEQUENCE</scope>
    <source>
        <strain evidence="2">150707804</strain>
        <plasmid evidence="2">p707804-1FII</plasmid>
    </source>
</reference>
<accession>A0A482M080</accession>
<geneLocation type="plasmid" evidence="2">
    <name>p707804-1FII</name>
</geneLocation>
<dbReference type="AlphaFoldDB" id="A0A482M080"/>
<dbReference type="RefSeq" id="WP_172693666.1">
    <property type="nucleotide sequence ID" value="NZ_JAIPRI010000020.1"/>
</dbReference>
<dbReference type="EMBL" id="JAOURS010000032">
    <property type="protein sequence ID" value="MDC6640735.1"/>
    <property type="molecule type" value="Genomic_DNA"/>
</dbReference>
<dbReference type="Proteomes" id="UP001149314">
    <property type="component" value="Unassembled WGS sequence"/>
</dbReference>
<proteinExistence type="predicted"/>
<gene>
    <name evidence="1" type="ORF">OEZ79_21125</name>
</gene>
<reference evidence="1" key="2">
    <citation type="journal article" date="2023" name="Genes Genomics">
        <title>Genomic insights of Leclercia adecarboxylata strains linked to an outbreak in public hospitals in Mexico.</title>
        <authorList>
            <person name="Barrios-Villa E."/>
            <person name="Pacheco-Flores B."/>
            <person name="Lozano-Zarain P."/>
            <person name="Del Campo-Ortega R."/>
            <person name="de Jesus Ascencio-Montiel I."/>
            <person name="Gonzalez-Leon M."/>
            <person name="Camorlinga-Ponce M."/>
            <person name="Gaytan Cervantes F.J."/>
            <person name="Gonzalez Torres C."/>
            <person name="Aguilar E."/>
            <person name="Gonzalez Ibarra J."/>
            <person name="Torres Lopez F.J."/>
            <person name="Rosas-Vargas H."/>
            <person name="Gonzalez-Bonilla C.R."/>
            <person name="Del Carmen Rocha-Gracia R."/>
        </authorList>
    </citation>
    <scope>NUCLEOTIDE SEQUENCE</scope>
    <source>
        <strain evidence="1">Lac40</strain>
    </source>
</reference>
<dbReference type="EMBL" id="MH909330">
    <property type="protein sequence ID" value="QBQ66678.1"/>
    <property type="molecule type" value="Genomic_DNA"/>
</dbReference>
<sequence>MNKNFNPELLEDMAAWLFWTQASRDGFTHTLEKVLQTQGQSVLNCADSKEIFSRYPLEDMSEATFCALQNAVAEHAYLRAANQENLVGMIFSEDRFTGRAPSAADIPTSHLEQPLTVKGDVLPEYGTLCLRHPLPAVVFGEGEPPEGIFRVSDTTALGFSTPLWLDSHTISPIDSGAWLLTGIFYIPENLELAKRPWTEVIPNSVCATSGMTLNTHDKAVKLEFYWDSPSRAQPMTAQTFIDRLRASALGRLFRVLR</sequence>
<protein>
    <submittedName>
        <fullName evidence="2">Uncharacterized protein</fullName>
    </submittedName>
</protein>
<evidence type="ECO:0000313" key="1">
    <source>
        <dbReference type="EMBL" id="MDC6640735.1"/>
    </source>
</evidence>